<keyword evidence="2" id="KW-0418">Kinase</keyword>
<dbReference type="EMBL" id="CP048836">
    <property type="protein sequence ID" value="QID16940.1"/>
    <property type="molecule type" value="Genomic_DNA"/>
</dbReference>
<dbReference type="AlphaFoldDB" id="A0A6C1B3N7"/>
<dbReference type="Pfam" id="PF01513">
    <property type="entry name" value="NAD_kinase"/>
    <property type="match status" value="1"/>
</dbReference>
<dbReference type="RefSeq" id="WP_173764107.1">
    <property type="nucleotide sequence ID" value="NZ_CP048836.1"/>
</dbReference>
<keyword evidence="2" id="KW-0808">Transferase</keyword>
<reference evidence="2 3" key="1">
    <citation type="submission" date="2020-02" db="EMBL/GenBank/DDBJ databases">
        <title>Nitrogenibacter mangrovi gen. nov., sp. nov. isolated from mangrove sediment, a denitrifying betaproteobacterium.</title>
        <authorList>
            <person name="Liao H."/>
            <person name="Tian Y."/>
        </authorList>
    </citation>
    <scope>NUCLEOTIDE SEQUENCE [LARGE SCALE GENOMIC DNA]</scope>
    <source>
        <strain evidence="2 3">M9-3-2</strain>
    </source>
</reference>
<evidence type="ECO:0000256" key="1">
    <source>
        <dbReference type="SAM" id="MobiDB-lite"/>
    </source>
</evidence>
<dbReference type="Gene3D" id="3.40.50.10330">
    <property type="entry name" value="Probable inorganic polyphosphate/atp-NAD kinase, domain 1"/>
    <property type="match status" value="1"/>
</dbReference>
<dbReference type="InterPro" id="IPR017438">
    <property type="entry name" value="ATP-NAD_kinase_N"/>
</dbReference>
<keyword evidence="3" id="KW-1185">Reference proteome</keyword>
<evidence type="ECO:0000313" key="2">
    <source>
        <dbReference type="EMBL" id="QID16940.1"/>
    </source>
</evidence>
<dbReference type="GO" id="GO:0051287">
    <property type="term" value="F:NAD binding"/>
    <property type="evidence" value="ECO:0007669"/>
    <property type="project" value="UniProtKB-ARBA"/>
</dbReference>
<dbReference type="GO" id="GO:0003951">
    <property type="term" value="F:NAD+ kinase activity"/>
    <property type="evidence" value="ECO:0007669"/>
    <property type="project" value="InterPro"/>
</dbReference>
<dbReference type="Proteomes" id="UP000501991">
    <property type="component" value="Chromosome"/>
</dbReference>
<proteinExistence type="predicted"/>
<name>A0A6C1B3N7_9RHOO</name>
<protein>
    <submittedName>
        <fullName evidence="2">ATP-NAD kinase</fullName>
    </submittedName>
</protein>
<dbReference type="PANTHER" id="PTHR40697:SF3">
    <property type="entry name" value="ACETOIN CATABOLISM PROTEIN X"/>
    <property type="match status" value="1"/>
</dbReference>
<feature type="region of interest" description="Disordered" evidence="1">
    <location>
        <begin position="343"/>
        <end position="369"/>
    </location>
</feature>
<dbReference type="PIRSF" id="PIRSF018567">
    <property type="entry name" value="AcoX"/>
    <property type="match status" value="1"/>
</dbReference>
<gene>
    <name evidence="2" type="ORF">G3580_04365</name>
</gene>
<dbReference type="InterPro" id="IPR011391">
    <property type="entry name" value="AcoX_kinase"/>
</dbReference>
<dbReference type="GO" id="GO:0005524">
    <property type="term" value="F:ATP binding"/>
    <property type="evidence" value="ECO:0007669"/>
    <property type="project" value="UniProtKB-ARBA"/>
</dbReference>
<dbReference type="InterPro" id="IPR016064">
    <property type="entry name" value="NAD/diacylglycerol_kinase_sf"/>
</dbReference>
<dbReference type="PANTHER" id="PTHR40697">
    <property type="entry name" value="ACETOIN CATABOLISM PROTEIN X"/>
    <property type="match status" value="1"/>
</dbReference>
<dbReference type="InterPro" id="IPR002504">
    <property type="entry name" value="NADK"/>
</dbReference>
<organism evidence="2 3">
    <name type="scientific">Nitrogeniibacter mangrovi</name>
    <dbReference type="NCBI Taxonomy" id="2016596"/>
    <lineage>
        <taxon>Bacteria</taxon>
        <taxon>Pseudomonadati</taxon>
        <taxon>Pseudomonadota</taxon>
        <taxon>Betaproteobacteria</taxon>
        <taxon>Rhodocyclales</taxon>
        <taxon>Zoogloeaceae</taxon>
        <taxon>Nitrogeniibacter</taxon>
    </lineage>
</organism>
<dbReference type="KEGG" id="azq:G3580_04365"/>
<dbReference type="GO" id="GO:0006741">
    <property type="term" value="P:NADP+ biosynthetic process"/>
    <property type="evidence" value="ECO:0007669"/>
    <property type="project" value="InterPro"/>
</dbReference>
<evidence type="ECO:0000313" key="3">
    <source>
        <dbReference type="Proteomes" id="UP000501991"/>
    </source>
</evidence>
<dbReference type="InterPro" id="IPR039065">
    <property type="entry name" value="AcoX-like"/>
</dbReference>
<sequence>MPIASPREVIVGIVANPASGRDIRRLTAKASVFPTAEKANMVQRVLGPLGRLGVDRVLMMPDKTGISAGIVRALRTHHASRLPPWPQVEFLDMPITETQEDTVRAARMIEAAGAALVVVLGGDGTHRVVASACPTLPMATLSSGTNNVFPDLREATVVGLAAALFATGRITADEALRANKRLVVSCGGREEIALVDACVTRLDHIGARAVWEPSSITELFVTFAEPDAIGLSAIAAAVETVPRDGEHGLHVRCGEGGRPVLAPIAPGVLADMDIVEATRLEAGVSCPIAARHGSIALDGEREIELDGSEQAWIRLDHAGPPTLDVPAALAAARTRGVSQPFGLPQVVGSSARGDSHSVDPTINPKRRQS</sequence>
<dbReference type="SUPFAM" id="SSF111331">
    <property type="entry name" value="NAD kinase/diacylglycerol kinase-like"/>
    <property type="match status" value="1"/>
</dbReference>
<accession>A0A6C1B3N7</accession>